<dbReference type="RefSeq" id="WP_031536820.1">
    <property type="nucleotide sequence ID" value="NZ_JBBMFN010000061.1"/>
</dbReference>
<evidence type="ECO:0000313" key="2">
    <source>
        <dbReference type="Proteomes" id="UP001465426"/>
    </source>
</evidence>
<comment type="caution">
    <text evidence="1">The sequence shown here is derived from an EMBL/GenBank/DDBJ whole genome shotgun (WGS) entry which is preliminary data.</text>
</comment>
<proteinExistence type="predicted"/>
<name>A0ABV1F2V6_9BACI</name>
<keyword evidence="2" id="KW-1185">Reference proteome</keyword>
<protein>
    <recommendedName>
        <fullName evidence="3">Phage protein</fullName>
    </recommendedName>
</protein>
<dbReference type="Proteomes" id="UP001465426">
    <property type="component" value="Unassembled WGS sequence"/>
</dbReference>
<dbReference type="EMBL" id="JBBMFN010000061">
    <property type="protein sequence ID" value="MEQ2467696.1"/>
    <property type="molecule type" value="Genomic_DNA"/>
</dbReference>
<accession>A0ABV1F2V6</accession>
<gene>
    <name evidence="1" type="ORF">WMO63_18730</name>
</gene>
<sequence length="83" mass="9922">MNNEMETMYETIYNQILHYQNQLEAILCQNSDTLQEEEQEQFNRMSIALQASKDILENMLTPGKKLNFIYEKGMFSLEMFDEK</sequence>
<evidence type="ECO:0000313" key="1">
    <source>
        <dbReference type="EMBL" id="MEQ2467696.1"/>
    </source>
</evidence>
<reference evidence="1 2" key="1">
    <citation type="submission" date="2024-03" db="EMBL/GenBank/DDBJ databases">
        <title>Human intestinal bacterial collection.</title>
        <authorList>
            <person name="Pauvert C."/>
            <person name="Hitch T.C.A."/>
            <person name="Clavel T."/>
        </authorList>
    </citation>
    <scope>NUCLEOTIDE SEQUENCE [LARGE SCALE GENOMIC DNA]</scope>
    <source>
        <strain evidence="1 2">CLA-SR-H024</strain>
    </source>
</reference>
<organism evidence="1 2">
    <name type="scientific">Niallia hominis</name>
    <dbReference type="NCBI Taxonomy" id="3133173"/>
    <lineage>
        <taxon>Bacteria</taxon>
        <taxon>Bacillati</taxon>
        <taxon>Bacillota</taxon>
        <taxon>Bacilli</taxon>
        <taxon>Bacillales</taxon>
        <taxon>Bacillaceae</taxon>
        <taxon>Niallia</taxon>
    </lineage>
</organism>
<evidence type="ECO:0008006" key="3">
    <source>
        <dbReference type="Google" id="ProtNLM"/>
    </source>
</evidence>